<feature type="transmembrane region" description="Helical" evidence="1">
    <location>
        <begin position="60"/>
        <end position="85"/>
    </location>
</feature>
<dbReference type="eggNOG" id="COG3162">
    <property type="taxonomic scope" value="Bacteria"/>
</dbReference>
<keyword evidence="1" id="KW-1133">Transmembrane helix</keyword>
<dbReference type="EMBL" id="CP002382">
    <property type="protein sequence ID" value="AEP10325.1"/>
    <property type="molecule type" value="Genomic_DNA"/>
</dbReference>
<dbReference type="OrthoDB" id="5297034at2"/>
<gene>
    <name evidence="2" type="ordered locus">MICA_2017</name>
</gene>
<sequence>MHENLQKSITEMPEYAELLRRRNAITTPLAAIVLIAYYTFIILVAYAPDFMGRPIVENGLTSVGIIFGLGLILLTFAVTAFYVWYANTLIEPLLHTIYQKAKHDE</sequence>
<dbReference type="STRING" id="856793.MICA_2017"/>
<keyword evidence="1" id="KW-0472">Membrane</keyword>
<feature type="transmembrane region" description="Helical" evidence="1">
    <location>
        <begin position="29"/>
        <end position="48"/>
    </location>
</feature>
<evidence type="ECO:0000313" key="3">
    <source>
        <dbReference type="Proteomes" id="UP000009286"/>
    </source>
</evidence>
<dbReference type="RefSeq" id="WP_014103548.1">
    <property type="nucleotide sequence ID" value="NC_016026.1"/>
</dbReference>
<dbReference type="AlphaFoldDB" id="G2KPV7"/>
<dbReference type="PANTHER" id="PTHR38598:SF1">
    <property type="entry name" value="INNER MEMBRANE PROTEIN YJCH"/>
    <property type="match status" value="1"/>
</dbReference>
<dbReference type="GO" id="GO:0005886">
    <property type="term" value="C:plasma membrane"/>
    <property type="evidence" value="ECO:0007669"/>
    <property type="project" value="TreeGrafter"/>
</dbReference>
<dbReference type="PANTHER" id="PTHR38598">
    <property type="entry name" value="INNER MEMBRANE PROTEIN YJCH"/>
    <property type="match status" value="1"/>
</dbReference>
<protein>
    <recommendedName>
        <fullName evidence="4">DUF485 domain-containing protein</fullName>
    </recommendedName>
</protein>
<keyword evidence="3" id="KW-1185">Reference proteome</keyword>
<evidence type="ECO:0008006" key="4">
    <source>
        <dbReference type="Google" id="ProtNLM"/>
    </source>
</evidence>
<dbReference type="InterPro" id="IPR052959">
    <property type="entry name" value="Inner_membrane_assoc"/>
</dbReference>
<evidence type="ECO:0000256" key="1">
    <source>
        <dbReference type="SAM" id="Phobius"/>
    </source>
</evidence>
<dbReference type="InterPro" id="IPR007436">
    <property type="entry name" value="DUF485"/>
</dbReference>
<keyword evidence="1" id="KW-0812">Transmembrane</keyword>
<dbReference type="Pfam" id="PF04341">
    <property type="entry name" value="DUF485"/>
    <property type="match status" value="1"/>
</dbReference>
<dbReference type="Proteomes" id="UP000009286">
    <property type="component" value="Chromosome"/>
</dbReference>
<proteinExistence type="predicted"/>
<organism evidence="2 3">
    <name type="scientific">Micavibrio aeruginosavorus (strain ARL-13)</name>
    <dbReference type="NCBI Taxonomy" id="856793"/>
    <lineage>
        <taxon>Bacteria</taxon>
        <taxon>Pseudomonadati</taxon>
        <taxon>Bdellovibrionota</taxon>
        <taxon>Bdellovibrionia</taxon>
        <taxon>Bdellovibrionales</taxon>
        <taxon>Pseudobdellovibrionaceae</taxon>
        <taxon>Micavibrio</taxon>
    </lineage>
</organism>
<reference evidence="2 3" key="1">
    <citation type="journal article" date="2011" name="BMC Genomics">
        <title>Genomic insights into an obligate epibiotic bacterial predator: Micavibrio aeruginosavorus ARL-13.</title>
        <authorList>
            <person name="Wang Z."/>
            <person name="Kadouri D."/>
            <person name="Wu M."/>
        </authorList>
    </citation>
    <scope>NUCLEOTIDE SEQUENCE [LARGE SCALE GENOMIC DNA]</scope>
    <source>
        <strain evidence="2 3">ARL-13</strain>
    </source>
</reference>
<accession>G2KPV7</accession>
<evidence type="ECO:0000313" key="2">
    <source>
        <dbReference type="EMBL" id="AEP10325.1"/>
    </source>
</evidence>
<dbReference type="KEGG" id="mai:MICA_2017"/>
<name>G2KPV7_MICAA</name>
<dbReference type="HOGENOM" id="CLU_123372_2_1_5"/>